<accession>A0A835YS04</accession>
<dbReference type="GO" id="GO:0046921">
    <property type="term" value="F:alpha-(1-&gt;6)-fucosyltransferase activity"/>
    <property type="evidence" value="ECO:0007669"/>
    <property type="project" value="TreeGrafter"/>
</dbReference>
<keyword evidence="2" id="KW-0732">Signal</keyword>
<dbReference type="Gene3D" id="3.40.50.11350">
    <property type="match status" value="1"/>
</dbReference>
<protein>
    <submittedName>
        <fullName evidence="3">Uncharacterized protein</fullName>
    </submittedName>
</protein>
<comment type="caution">
    <text evidence="3">The sequence shown here is derived from an EMBL/GenBank/DDBJ whole genome shotgun (WGS) entry which is preliminary data.</text>
</comment>
<evidence type="ECO:0000313" key="3">
    <source>
        <dbReference type="EMBL" id="KAG5180096.1"/>
    </source>
</evidence>
<dbReference type="PANTHER" id="PTHR13132">
    <property type="entry name" value="ALPHA- 1,6 -FUCOSYLTRANSFERASE"/>
    <property type="match status" value="1"/>
</dbReference>
<feature type="compositionally biased region" description="Polar residues" evidence="1">
    <location>
        <begin position="70"/>
        <end position="79"/>
    </location>
</feature>
<feature type="chain" id="PRO_5032419267" evidence="2">
    <location>
        <begin position="26"/>
        <end position="477"/>
    </location>
</feature>
<dbReference type="AlphaFoldDB" id="A0A835YS04"/>
<evidence type="ECO:0000313" key="4">
    <source>
        <dbReference type="Proteomes" id="UP000664859"/>
    </source>
</evidence>
<reference evidence="3" key="1">
    <citation type="submission" date="2021-02" db="EMBL/GenBank/DDBJ databases">
        <title>First Annotated Genome of the Yellow-green Alga Tribonema minus.</title>
        <authorList>
            <person name="Mahan K.M."/>
        </authorList>
    </citation>
    <scope>NUCLEOTIDE SEQUENCE</scope>
    <source>
        <strain evidence="3">UTEX B ZZ1240</strain>
    </source>
</reference>
<dbReference type="GO" id="GO:0006487">
    <property type="term" value="P:protein N-linked glycosylation"/>
    <property type="evidence" value="ECO:0007669"/>
    <property type="project" value="TreeGrafter"/>
</dbReference>
<sequence length="477" mass="52209">MTALHQVRQLLLLAALTLLCVPTDSGPDLDVRATNSDLDFRATGLPYTISITPHAATSSGLAGSEPAAATESSGHTGSDAQVPHWYHSHDTIAPADGDSARLRFTAEVQQDIWRHQNPPTCEGQRYMETPHHGFGLGSILNRASGMLGFAMNKGVIMLYHEKLGAPNFLGSYCAGVLNPACIFMPPSNCTAYARNPRNNVTVEKNYLDHSYPMPVVPDKWVQRWAETDMSSSGMVNLQYWWRAQAAGYFTRLNARTSQELITRRMRSAASGAAPLPLPPNTISVHVRHGDKRSEMKLASWNAHLARADRLAHKQGFSERFIYLSTDDPKVVHAAHMPLRDPLYSVFSLPCPELMDGLGVLPCRTNITSANPGLDVAEHGAHAGEIALFAVESLLLALEATHFVGQRGSSWARLIDELRMVVVGSSKSCCLPYGNVSCDLPVSLRPLPERETCQDGSPVDTHHPDQCQCPEDAEEFSR</sequence>
<dbReference type="EMBL" id="JAFCMP010000412">
    <property type="protein sequence ID" value="KAG5180096.1"/>
    <property type="molecule type" value="Genomic_DNA"/>
</dbReference>
<keyword evidence="4" id="KW-1185">Reference proteome</keyword>
<feature type="signal peptide" evidence="2">
    <location>
        <begin position="1"/>
        <end position="25"/>
    </location>
</feature>
<dbReference type="OrthoDB" id="46632at2759"/>
<evidence type="ECO:0000256" key="2">
    <source>
        <dbReference type="SAM" id="SignalP"/>
    </source>
</evidence>
<evidence type="ECO:0000256" key="1">
    <source>
        <dbReference type="SAM" id="MobiDB-lite"/>
    </source>
</evidence>
<proteinExistence type="predicted"/>
<feature type="region of interest" description="Disordered" evidence="1">
    <location>
        <begin position="58"/>
        <end position="81"/>
    </location>
</feature>
<name>A0A835YS04_9STRA</name>
<dbReference type="PANTHER" id="PTHR13132:SF29">
    <property type="entry name" value="ALPHA-(1,6)-FUCOSYLTRANSFERASE"/>
    <property type="match status" value="1"/>
</dbReference>
<organism evidence="3 4">
    <name type="scientific">Tribonema minus</name>
    <dbReference type="NCBI Taxonomy" id="303371"/>
    <lineage>
        <taxon>Eukaryota</taxon>
        <taxon>Sar</taxon>
        <taxon>Stramenopiles</taxon>
        <taxon>Ochrophyta</taxon>
        <taxon>PX clade</taxon>
        <taxon>Xanthophyceae</taxon>
        <taxon>Tribonematales</taxon>
        <taxon>Tribonemataceae</taxon>
        <taxon>Tribonema</taxon>
    </lineage>
</organism>
<gene>
    <name evidence="3" type="ORF">JKP88DRAFT_264022</name>
</gene>
<dbReference type="Proteomes" id="UP000664859">
    <property type="component" value="Unassembled WGS sequence"/>
</dbReference>
<feature type="region of interest" description="Disordered" evidence="1">
    <location>
        <begin position="450"/>
        <end position="477"/>
    </location>
</feature>